<dbReference type="GO" id="GO:0032217">
    <property type="term" value="F:riboflavin transmembrane transporter activity"/>
    <property type="evidence" value="ECO:0007669"/>
    <property type="project" value="InterPro"/>
</dbReference>
<evidence type="ECO:0000256" key="4">
    <source>
        <dbReference type="ARBA" id="ARBA00022475"/>
    </source>
</evidence>
<feature type="transmembrane region" description="Helical" evidence="8">
    <location>
        <begin position="6"/>
        <end position="33"/>
    </location>
</feature>
<evidence type="ECO:0000256" key="1">
    <source>
        <dbReference type="ARBA" id="ARBA00004651"/>
    </source>
</evidence>
<evidence type="ECO:0000256" key="3">
    <source>
        <dbReference type="ARBA" id="ARBA00022448"/>
    </source>
</evidence>
<protein>
    <submittedName>
        <fullName evidence="9">ECF transporter S component</fullName>
    </submittedName>
</protein>
<evidence type="ECO:0000256" key="7">
    <source>
        <dbReference type="ARBA" id="ARBA00023136"/>
    </source>
</evidence>
<evidence type="ECO:0000313" key="10">
    <source>
        <dbReference type="Proteomes" id="UP000823883"/>
    </source>
</evidence>
<gene>
    <name evidence="9" type="ORF">IAA04_07530</name>
</gene>
<dbReference type="AlphaFoldDB" id="A0A9D2PDD1"/>
<keyword evidence="7 8" id="KW-0472">Membrane</keyword>
<dbReference type="PANTHER" id="PTHR38438">
    <property type="entry name" value="RIBOFLAVIN TRANSPORTER RIBU"/>
    <property type="match status" value="1"/>
</dbReference>
<feature type="transmembrane region" description="Helical" evidence="8">
    <location>
        <begin position="107"/>
        <end position="125"/>
    </location>
</feature>
<organism evidence="9 10">
    <name type="scientific">Candidatus Lachnoclostridium pullistercoris</name>
    <dbReference type="NCBI Taxonomy" id="2838632"/>
    <lineage>
        <taxon>Bacteria</taxon>
        <taxon>Bacillati</taxon>
        <taxon>Bacillota</taxon>
        <taxon>Clostridia</taxon>
        <taxon>Lachnospirales</taxon>
        <taxon>Lachnospiraceae</taxon>
    </lineage>
</organism>
<reference evidence="9" key="1">
    <citation type="journal article" date="2021" name="PeerJ">
        <title>Extensive microbial diversity within the chicken gut microbiome revealed by metagenomics and culture.</title>
        <authorList>
            <person name="Gilroy R."/>
            <person name="Ravi A."/>
            <person name="Getino M."/>
            <person name="Pursley I."/>
            <person name="Horton D.L."/>
            <person name="Alikhan N.F."/>
            <person name="Baker D."/>
            <person name="Gharbi K."/>
            <person name="Hall N."/>
            <person name="Watson M."/>
            <person name="Adriaenssens E.M."/>
            <person name="Foster-Nyarko E."/>
            <person name="Jarju S."/>
            <person name="Secka A."/>
            <person name="Antonio M."/>
            <person name="Oren A."/>
            <person name="Chaudhuri R.R."/>
            <person name="La Ragione R."/>
            <person name="Hildebrand F."/>
            <person name="Pallen M.J."/>
        </authorList>
    </citation>
    <scope>NUCLEOTIDE SEQUENCE</scope>
    <source>
        <strain evidence="9">CHK183-5548</strain>
    </source>
</reference>
<dbReference type="InterPro" id="IPR024529">
    <property type="entry name" value="ECF_trnsprt_substrate-spec"/>
</dbReference>
<keyword evidence="4" id="KW-1003">Cell membrane</keyword>
<feature type="transmembrane region" description="Helical" evidence="8">
    <location>
        <begin position="193"/>
        <end position="215"/>
    </location>
</feature>
<feature type="transmembrane region" description="Helical" evidence="8">
    <location>
        <begin position="145"/>
        <end position="165"/>
    </location>
</feature>
<evidence type="ECO:0000256" key="5">
    <source>
        <dbReference type="ARBA" id="ARBA00022692"/>
    </source>
</evidence>
<feature type="transmembrane region" description="Helical" evidence="8">
    <location>
        <begin position="40"/>
        <end position="61"/>
    </location>
</feature>
<dbReference type="Proteomes" id="UP000823883">
    <property type="component" value="Unassembled WGS sequence"/>
</dbReference>
<dbReference type="Gene3D" id="1.10.1760.20">
    <property type="match status" value="1"/>
</dbReference>
<proteinExistence type="inferred from homology"/>
<comment type="caution">
    <text evidence="9">The sequence shown here is derived from an EMBL/GenBank/DDBJ whole genome shotgun (WGS) entry which is preliminary data.</text>
</comment>
<keyword evidence="6 8" id="KW-1133">Transmembrane helix</keyword>
<evidence type="ECO:0000256" key="2">
    <source>
        <dbReference type="ARBA" id="ARBA00005540"/>
    </source>
</evidence>
<dbReference type="InterPro" id="IPR025720">
    <property type="entry name" value="RibU"/>
</dbReference>
<dbReference type="EMBL" id="DWWL01000047">
    <property type="protein sequence ID" value="HJC47887.1"/>
    <property type="molecule type" value="Genomic_DNA"/>
</dbReference>
<keyword evidence="5 8" id="KW-0812">Transmembrane</keyword>
<dbReference type="Pfam" id="PF12822">
    <property type="entry name" value="ECF_trnsprt"/>
    <property type="match status" value="1"/>
</dbReference>
<sequence length="216" mass="23449">MDNKTKRITMVGMLCAVAFLVTVLCRIPVVLFLKYEPKDVIISIGGFLFGPMTAFVISVIVSFVEMFTISDTGFIGLIMNVLSTCSFACTAAFFYKKHRTMRGAVTGLICGLLLTTAVMLLWNYLITPIYMGYPREAVKALLIPAFLPFNLLKGGINMALTLLIYKPVVTALRRAGLVEPSVRGNGQKESHTGLMLVAALILVTCIFLALVLGGAV</sequence>
<keyword evidence="3" id="KW-0813">Transport</keyword>
<feature type="transmembrane region" description="Helical" evidence="8">
    <location>
        <begin position="73"/>
        <end position="95"/>
    </location>
</feature>
<evidence type="ECO:0000256" key="6">
    <source>
        <dbReference type="ARBA" id="ARBA00022989"/>
    </source>
</evidence>
<dbReference type="GO" id="GO:0005886">
    <property type="term" value="C:plasma membrane"/>
    <property type="evidence" value="ECO:0007669"/>
    <property type="project" value="UniProtKB-SubCell"/>
</dbReference>
<comment type="similarity">
    <text evidence="2">Belongs to the prokaryotic riboflavin transporter (P-RFT) (TC 2.A.87) family.</text>
</comment>
<name>A0A9D2PDD1_9FIRM</name>
<dbReference type="PANTHER" id="PTHR38438:SF1">
    <property type="entry name" value="RIBOFLAVIN TRANSPORTER RIBU"/>
    <property type="match status" value="1"/>
</dbReference>
<accession>A0A9D2PDD1</accession>
<reference evidence="9" key="2">
    <citation type="submission" date="2021-04" db="EMBL/GenBank/DDBJ databases">
        <authorList>
            <person name="Gilroy R."/>
        </authorList>
    </citation>
    <scope>NUCLEOTIDE SEQUENCE</scope>
    <source>
        <strain evidence="9">CHK183-5548</strain>
    </source>
</reference>
<evidence type="ECO:0000313" key="9">
    <source>
        <dbReference type="EMBL" id="HJC47887.1"/>
    </source>
</evidence>
<comment type="subcellular location">
    <subcellularLocation>
        <location evidence="1">Cell membrane</location>
        <topology evidence="1">Multi-pass membrane protein</topology>
    </subcellularLocation>
</comment>
<evidence type="ECO:0000256" key="8">
    <source>
        <dbReference type="SAM" id="Phobius"/>
    </source>
</evidence>